<dbReference type="AlphaFoldDB" id="A0A2M9G4V9"/>
<dbReference type="Pfam" id="PF00144">
    <property type="entry name" value="Beta-lactamase"/>
    <property type="match status" value="1"/>
</dbReference>
<dbReference type="InterPro" id="IPR012338">
    <property type="entry name" value="Beta-lactam/transpept-like"/>
</dbReference>
<dbReference type="PANTHER" id="PTHR43283">
    <property type="entry name" value="BETA-LACTAMASE-RELATED"/>
    <property type="match status" value="1"/>
</dbReference>
<evidence type="ECO:0000313" key="2">
    <source>
        <dbReference type="EMBL" id="PJK30740.1"/>
    </source>
</evidence>
<dbReference type="EMBL" id="PHIG01000018">
    <property type="protein sequence ID" value="PJK30740.1"/>
    <property type="molecule type" value="Genomic_DNA"/>
</dbReference>
<comment type="caution">
    <text evidence="2">The sequence shown here is derived from an EMBL/GenBank/DDBJ whole genome shotgun (WGS) entry which is preliminary data.</text>
</comment>
<dbReference type="OrthoDB" id="9808046at2"/>
<gene>
    <name evidence="2" type="ORF">CVT23_05055</name>
</gene>
<dbReference type="Gene3D" id="3.40.710.10">
    <property type="entry name" value="DD-peptidase/beta-lactamase superfamily"/>
    <property type="match status" value="1"/>
</dbReference>
<protein>
    <submittedName>
        <fullName evidence="2">Serine hydrolase</fullName>
    </submittedName>
</protein>
<organism evidence="2 3">
    <name type="scientific">Minwuia thermotolerans</name>
    <dbReference type="NCBI Taxonomy" id="2056226"/>
    <lineage>
        <taxon>Bacteria</taxon>
        <taxon>Pseudomonadati</taxon>
        <taxon>Pseudomonadota</taxon>
        <taxon>Alphaproteobacteria</taxon>
        <taxon>Minwuiales</taxon>
        <taxon>Minwuiaceae</taxon>
        <taxon>Minwuia</taxon>
    </lineage>
</organism>
<proteinExistence type="predicted"/>
<dbReference type="RefSeq" id="WP_109794212.1">
    <property type="nucleotide sequence ID" value="NZ_PHIG01000018.1"/>
</dbReference>
<keyword evidence="3" id="KW-1185">Reference proteome</keyword>
<dbReference type="SUPFAM" id="SSF56601">
    <property type="entry name" value="beta-lactamase/transpeptidase-like"/>
    <property type="match status" value="1"/>
</dbReference>
<dbReference type="GO" id="GO:0016787">
    <property type="term" value="F:hydrolase activity"/>
    <property type="evidence" value="ECO:0007669"/>
    <property type="project" value="UniProtKB-KW"/>
</dbReference>
<dbReference type="InterPro" id="IPR050789">
    <property type="entry name" value="Diverse_Enzym_Activities"/>
</dbReference>
<accession>A0A2M9G4V9</accession>
<dbReference type="Proteomes" id="UP000229498">
    <property type="component" value="Unassembled WGS sequence"/>
</dbReference>
<keyword evidence="2" id="KW-0378">Hydrolase</keyword>
<reference evidence="2 3" key="1">
    <citation type="submission" date="2017-11" db="EMBL/GenBank/DDBJ databases">
        <title>Draft genome sequence of Rhizobiales bacterium SY3-13.</title>
        <authorList>
            <person name="Sun C."/>
        </authorList>
    </citation>
    <scope>NUCLEOTIDE SEQUENCE [LARGE SCALE GENOMIC DNA]</scope>
    <source>
        <strain evidence="2 3">SY3-13</strain>
    </source>
</reference>
<sequence>METINEGARLGFDAARLDRLGPWMARWVEKGRLPGCSVAVSRRGEIAWQGGTGLRNVAAATPWTEDTIVRAYSMSKPITSVALMMLFEEGLFHLDDPVAAFLPELKDLKVLKPGAASIDQVEDCRTPQTIHHLLTHMSGFTYGFQGGVLGDAYEARKLAFGPKAESLEAEVKRLAELPLAFQPGARWNYGVSTDVAGRLVEVISGQPLDLFLRERILDPLGMADTDFSVPDDKLDRFAELYTPNEDLSLKLADTAERSVYRAANVRTFSGGGGLMTTLGDYCRFADMVRRIGECEAGRLLGPRTMRFMASNHLRGDLAANGQPVFSEVSYEGIGFGLGFAVMLEPALSKNLGSPGDHGWGGMASTVFWVDPVEDMTVVFLTQLMPSSFYPLRKELRALVYQALAD</sequence>
<evidence type="ECO:0000313" key="3">
    <source>
        <dbReference type="Proteomes" id="UP000229498"/>
    </source>
</evidence>
<evidence type="ECO:0000259" key="1">
    <source>
        <dbReference type="Pfam" id="PF00144"/>
    </source>
</evidence>
<dbReference type="InterPro" id="IPR001466">
    <property type="entry name" value="Beta-lactam-related"/>
</dbReference>
<name>A0A2M9G4V9_9PROT</name>
<feature type="domain" description="Beta-lactamase-related" evidence="1">
    <location>
        <begin position="28"/>
        <end position="399"/>
    </location>
</feature>
<dbReference type="PANTHER" id="PTHR43283:SF3">
    <property type="entry name" value="BETA-LACTAMASE FAMILY PROTEIN (AFU_ORTHOLOGUE AFUA_5G07500)"/>
    <property type="match status" value="1"/>
</dbReference>